<gene>
    <name evidence="1" type="ORF">S03H2_11048</name>
</gene>
<dbReference type="EMBL" id="BARU01005649">
    <property type="protein sequence ID" value="GAH39444.1"/>
    <property type="molecule type" value="Genomic_DNA"/>
</dbReference>
<accession>X1GCX1</accession>
<name>X1GCX1_9ZZZZ</name>
<evidence type="ECO:0000313" key="1">
    <source>
        <dbReference type="EMBL" id="GAH39444.1"/>
    </source>
</evidence>
<dbReference type="AlphaFoldDB" id="X1GCX1"/>
<protein>
    <submittedName>
        <fullName evidence="1">Uncharacterized protein</fullName>
    </submittedName>
</protein>
<comment type="caution">
    <text evidence="1">The sequence shown here is derived from an EMBL/GenBank/DDBJ whole genome shotgun (WGS) entry which is preliminary data.</text>
</comment>
<organism evidence="1">
    <name type="scientific">marine sediment metagenome</name>
    <dbReference type="NCBI Taxonomy" id="412755"/>
    <lineage>
        <taxon>unclassified sequences</taxon>
        <taxon>metagenomes</taxon>
        <taxon>ecological metagenomes</taxon>
    </lineage>
</organism>
<sequence>MNTSSYLELHWLAKADKYILLPPVIFADIPYGGYFRLPEKKEVVIDDKFYPADRGLIVISENYSSHVESSIAHEWRHLWQYYKRGKPKWIATWNLKSPFSYKNQIVIFFMSDPSEYDALLFQLKKAPDDVARQWYEWIIKQ</sequence>
<reference evidence="1" key="1">
    <citation type="journal article" date="2014" name="Front. Microbiol.">
        <title>High frequency of phylogenetically diverse reductive dehalogenase-homologous genes in deep subseafloor sedimentary metagenomes.</title>
        <authorList>
            <person name="Kawai M."/>
            <person name="Futagami T."/>
            <person name="Toyoda A."/>
            <person name="Takaki Y."/>
            <person name="Nishi S."/>
            <person name="Hori S."/>
            <person name="Arai W."/>
            <person name="Tsubouchi T."/>
            <person name="Morono Y."/>
            <person name="Uchiyama I."/>
            <person name="Ito T."/>
            <person name="Fujiyama A."/>
            <person name="Inagaki F."/>
            <person name="Takami H."/>
        </authorList>
    </citation>
    <scope>NUCLEOTIDE SEQUENCE</scope>
    <source>
        <strain evidence="1">Expedition CK06-06</strain>
    </source>
</reference>
<proteinExistence type="predicted"/>